<accession>A0A9P5NY85</accession>
<feature type="chain" id="PRO_5040189525" description="Secreted protein" evidence="1">
    <location>
        <begin position="17"/>
        <end position="70"/>
    </location>
</feature>
<gene>
    <name evidence="2" type="ORF">CPB84DRAFT_1768080</name>
</gene>
<proteinExistence type="predicted"/>
<protein>
    <recommendedName>
        <fullName evidence="4">Secreted protein</fullName>
    </recommendedName>
</protein>
<dbReference type="Proteomes" id="UP000724874">
    <property type="component" value="Unassembled WGS sequence"/>
</dbReference>
<keyword evidence="3" id="KW-1185">Reference proteome</keyword>
<reference evidence="2" key="1">
    <citation type="submission" date="2020-11" db="EMBL/GenBank/DDBJ databases">
        <authorList>
            <consortium name="DOE Joint Genome Institute"/>
            <person name="Ahrendt S."/>
            <person name="Riley R."/>
            <person name="Andreopoulos W."/>
            <person name="LaButti K."/>
            <person name="Pangilinan J."/>
            <person name="Ruiz-duenas F.J."/>
            <person name="Barrasa J.M."/>
            <person name="Sanchez-Garcia M."/>
            <person name="Camarero S."/>
            <person name="Miyauchi S."/>
            <person name="Serrano A."/>
            <person name="Linde D."/>
            <person name="Babiker R."/>
            <person name="Drula E."/>
            <person name="Ayuso-Fernandez I."/>
            <person name="Pacheco R."/>
            <person name="Padilla G."/>
            <person name="Ferreira P."/>
            <person name="Barriuso J."/>
            <person name="Kellner H."/>
            <person name="Castanera R."/>
            <person name="Alfaro M."/>
            <person name="Ramirez L."/>
            <person name="Pisabarro A.G."/>
            <person name="Kuo A."/>
            <person name="Tritt A."/>
            <person name="Lipzen A."/>
            <person name="He G."/>
            <person name="Yan M."/>
            <person name="Ng V."/>
            <person name="Cullen D."/>
            <person name="Martin F."/>
            <person name="Rosso M.-N."/>
            <person name="Henrissat B."/>
            <person name="Hibbett D."/>
            <person name="Martinez A.T."/>
            <person name="Grigoriev I.V."/>
        </authorList>
    </citation>
    <scope>NUCLEOTIDE SEQUENCE</scope>
    <source>
        <strain evidence="2">AH 44721</strain>
    </source>
</reference>
<organism evidence="2 3">
    <name type="scientific">Gymnopilus junonius</name>
    <name type="common">Spectacular rustgill mushroom</name>
    <name type="synonym">Gymnopilus spectabilis subsp. junonius</name>
    <dbReference type="NCBI Taxonomy" id="109634"/>
    <lineage>
        <taxon>Eukaryota</taxon>
        <taxon>Fungi</taxon>
        <taxon>Dikarya</taxon>
        <taxon>Basidiomycota</taxon>
        <taxon>Agaricomycotina</taxon>
        <taxon>Agaricomycetes</taxon>
        <taxon>Agaricomycetidae</taxon>
        <taxon>Agaricales</taxon>
        <taxon>Agaricineae</taxon>
        <taxon>Hymenogastraceae</taxon>
        <taxon>Gymnopilus</taxon>
    </lineage>
</organism>
<evidence type="ECO:0000313" key="2">
    <source>
        <dbReference type="EMBL" id="KAF8907916.1"/>
    </source>
</evidence>
<feature type="signal peptide" evidence="1">
    <location>
        <begin position="1"/>
        <end position="16"/>
    </location>
</feature>
<name>A0A9P5NY85_GYMJU</name>
<evidence type="ECO:0000313" key="3">
    <source>
        <dbReference type="Proteomes" id="UP000724874"/>
    </source>
</evidence>
<keyword evidence="1" id="KW-0732">Signal</keyword>
<evidence type="ECO:0000256" key="1">
    <source>
        <dbReference type="SAM" id="SignalP"/>
    </source>
</evidence>
<dbReference type="AlphaFoldDB" id="A0A9P5NY85"/>
<comment type="caution">
    <text evidence="2">The sequence shown here is derived from an EMBL/GenBank/DDBJ whole genome shotgun (WGS) entry which is preliminary data.</text>
</comment>
<evidence type="ECO:0008006" key="4">
    <source>
        <dbReference type="Google" id="ProtNLM"/>
    </source>
</evidence>
<dbReference type="EMBL" id="JADNYJ010000013">
    <property type="protein sequence ID" value="KAF8907916.1"/>
    <property type="molecule type" value="Genomic_DNA"/>
</dbReference>
<sequence length="70" mass="7395">MLVVPLELALLALALGRLEKAGQGEGSAANQAASKSRLRIFSPHFSARNGGYLHTHSHITLSSSFEPGKP</sequence>